<accession>A0A4Q7YWU6</accession>
<keyword evidence="3" id="KW-0326">Glycosidase</keyword>
<dbReference type="PANTHER" id="PTHR10357:SF209">
    <property type="entry name" value="PERIPLASMIC ALPHA-AMYLASE"/>
    <property type="match status" value="1"/>
</dbReference>
<evidence type="ECO:0000259" key="2">
    <source>
        <dbReference type="SMART" id="SM00642"/>
    </source>
</evidence>
<dbReference type="PANTHER" id="PTHR10357">
    <property type="entry name" value="ALPHA-AMYLASE FAMILY MEMBER"/>
    <property type="match status" value="1"/>
</dbReference>
<dbReference type="GO" id="GO:0016798">
    <property type="term" value="F:hydrolase activity, acting on glycosyl bonds"/>
    <property type="evidence" value="ECO:0007669"/>
    <property type="project" value="UniProtKB-KW"/>
</dbReference>
<dbReference type="CDD" id="cd11352">
    <property type="entry name" value="AmyAc_5"/>
    <property type="match status" value="1"/>
</dbReference>
<protein>
    <submittedName>
        <fullName evidence="3">Glycosidase</fullName>
    </submittedName>
</protein>
<dbReference type="Gene3D" id="3.20.20.80">
    <property type="entry name" value="Glycosidases"/>
    <property type="match status" value="2"/>
</dbReference>
<dbReference type="OrthoDB" id="9805159at2"/>
<dbReference type="GO" id="GO:0005975">
    <property type="term" value="P:carbohydrate metabolic process"/>
    <property type="evidence" value="ECO:0007669"/>
    <property type="project" value="InterPro"/>
</dbReference>
<feature type="compositionally biased region" description="Polar residues" evidence="1">
    <location>
        <begin position="49"/>
        <end position="60"/>
    </location>
</feature>
<gene>
    <name evidence="3" type="ORF">BDD14_3979</name>
</gene>
<dbReference type="Proteomes" id="UP000292958">
    <property type="component" value="Unassembled WGS sequence"/>
</dbReference>
<dbReference type="Pfam" id="PF00128">
    <property type="entry name" value="Alpha-amylase"/>
    <property type="match status" value="1"/>
</dbReference>
<dbReference type="InterPro" id="IPR006047">
    <property type="entry name" value="GH13_cat_dom"/>
</dbReference>
<evidence type="ECO:0000313" key="4">
    <source>
        <dbReference type="Proteomes" id="UP000292958"/>
    </source>
</evidence>
<evidence type="ECO:0000313" key="3">
    <source>
        <dbReference type="EMBL" id="RZU42402.1"/>
    </source>
</evidence>
<comment type="caution">
    <text evidence="3">The sequence shown here is derived from an EMBL/GenBank/DDBJ whole genome shotgun (WGS) entry which is preliminary data.</text>
</comment>
<dbReference type="SMART" id="SM00642">
    <property type="entry name" value="Aamy"/>
    <property type="match status" value="1"/>
</dbReference>
<feature type="domain" description="Glycosyl hydrolase family 13 catalytic" evidence="2">
    <location>
        <begin position="34"/>
        <end position="505"/>
    </location>
</feature>
<sequence>MAEKSLSNLNLGGMVANQDFFPSPTHWEDEVVYFLMLDRFSNAKESGFRDNNGNPVSAGTTPPFVPGDNGNAIRTPSDAAAWRDAGTNFVGGNLAGVESKLGYLKRLGVTVLWISPVFKQVNADNSYHGYGIQHFLDVDPHFGTRDDLRRLVNTAHSMGMRIILDIILNHSGDVFRYEQDNPSWNGQQFRVRGFRDSAGNPTLPFAPIDLGIHPEAFPDAGIWPSELQTADTFTREGHIKNFDFFPEFADGDFFGLKDLHHGERKLLNGVDQIDDYSVSPTLGHLCEVYKFWIAFADLDGFRLDTVKHMDPGAARFFSSAIHEFAEAIGKENFYVIGEITGGREFAFDRLEVTGLDAALGISDERAKMIGLVKGETNPTEYFDLFRNSLLLRKDSHVWFRDKVVTSVDDHDHVDQGEQKHRFCAGGFGKLVLAVMALNATTLGIPCIYYGTEQLFDGEGGGNASDRYIRESMFGGRFGAFRSHDRHFFIDDQPVYQELSKIHKLRRERLPLRRGRQFLRQISGDGQHFGFPERIGAGRMRSIVSWSRIFDENELLCAINTDPDNETSAFVTIDNDLHAPGSVLTCVYSTKAPEIGQKLTVESMNGKAIFLTVPPAGFVVYG</sequence>
<evidence type="ECO:0000256" key="1">
    <source>
        <dbReference type="SAM" id="MobiDB-lite"/>
    </source>
</evidence>
<name>A0A4Q7YWU6_9BACT</name>
<dbReference type="SUPFAM" id="SSF51445">
    <property type="entry name" value="(Trans)glycosidases"/>
    <property type="match status" value="1"/>
</dbReference>
<dbReference type="RefSeq" id="WP_130420188.1">
    <property type="nucleotide sequence ID" value="NZ_SHKW01000001.1"/>
</dbReference>
<feature type="region of interest" description="Disordered" evidence="1">
    <location>
        <begin position="48"/>
        <end position="67"/>
    </location>
</feature>
<keyword evidence="4" id="KW-1185">Reference proteome</keyword>
<reference evidence="3 4" key="1">
    <citation type="submission" date="2019-02" db="EMBL/GenBank/DDBJ databases">
        <title>Genomic Encyclopedia of Archaeal and Bacterial Type Strains, Phase II (KMG-II): from individual species to whole genera.</title>
        <authorList>
            <person name="Goeker M."/>
        </authorList>
    </citation>
    <scope>NUCLEOTIDE SEQUENCE [LARGE SCALE GENOMIC DNA]</scope>
    <source>
        <strain evidence="3 4">DSM 18101</strain>
    </source>
</reference>
<dbReference type="EMBL" id="SHKW01000001">
    <property type="protein sequence ID" value="RZU42402.1"/>
    <property type="molecule type" value="Genomic_DNA"/>
</dbReference>
<keyword evidence="3" id="KW-0378">Hydrolase</keyword>
<dbReference type="InterPro" id="IPR017853">
    <property type="entry name" value="GH"/>
</dbReference>
<dbReference type="AlphaFoldDB" id="A0A4Q7YWU6"/>
<proteinExistence type="predicted"/>
<organism evidence="3 4">
    <name type="scientific">Edaphobacter modestus</name>
    <dbReference type="NCBI Taxonomy" id="388466"/>
    <lineage>
        <taxon>Bacteria</taxon>
        <taxon>Pseudomonadati</taxon>
        <taxon>Acidobacteriota</taxon>
        <taxon>Terriglobia</taxon>
        <taxon>Terriglobales</taxon>
        <taxon>Acidobacteriaceae</taxon>
        <taxon>Edaphobacter</taxon>
    </lineage>
</organism>